<dbReference type="AlphaFoldDB" id="A0A3P6RLE7"/>
<sequence>MLNAAHLCPVEAFLSIEFLGEDLLMQSSIMEFISDDKAEAYSMWERIILAHQLGTAPELNFDTA</sequence>
<dbReference type="EMBL" id="UYRT01023129">
    <property type="protein sequence ID" value="VDK61109.1"/>
    <property type="molecule type" value="Genomic_DNA"/>
</dbReference>
<protein>
    <submittedName>
        <fullName evidence="1">Uncharacterized protein</fullName>
    </submittedName>
</protein>
<keyword evidence="2" id="KW-1185">Reference proteome</keyword>
<gene>
    <name evidence="1" type="ORF">GPUH_LOCUS8177</name>
</gene>
<accession>A0A3P6RLE7</accession>
<evidence type="ECO:0000313" key="1">
    <source>
        <dbReference type="EMBL" id="VDK61109.1"/>
    </source>
</evidence>
<organism evidence="1 2">
    <name type="scientific">Gongylonema pulchrum</name>
    <dbReference type="NCBI Taxonomy" id="637853"/>
    <lineage>
        <taxon>Eukaryota</taxon>
        <taxon>Metazoa</taxon>
        <taxon>Ecdysozoa</taxon>
        <taxon>Nematoda</taxon>
        <taxon>Chromadorea</taxon>
        <taxon>Rhabditida</taxon>
        <taxon>Spirurina</taxon>
        <taxon>Spiruromorpha</taxon>
        <taxon>Spiruroidea</taxon>
        <taxon>Gongylonematidae</taxon>
        <taxon>Gongylonema</taxon>
    </lineage>
</organism>
<reference evidence="1 2" key="1">
    <citation type="submission" date="2018-11" db="EMBL/GenBank/DDBJ databases">
        <authorList>
            <consortium name="Pathogen Informatics"/>
        </authorList>
    </citation>
    <scope>NUCLEOTIDE SEQUENCE [LARGE SCALE GENOMIC DNA]</scope>
</reference>
<proteinExistence type="predicted"/>
<dbReference type="Proteomes" id="UP000271098">
    <property type="component" value="Unassembled WGS sequence"/>
</dbReference>
<name>A0A3P6RLE7_9BILA</name>
<evidence type="ECO:0000313" key="2">
    <source>
        <dbReference type="Proteomes" id="UP000271098"/>
    </source>
</evidence>